<name>A0A811L0L4_9BILA</name>
<dbReference type="Proteomes" id="UP000614601">
    <property type="component" value="Unassembled WGS sequence"/>
</dbReference>
<comment type="caution">
    <text evidence="2">The sequence shown here is derived from an EMBL/GenBank/DDBJ whole genome shotgun (WGS) entry which is preliminary data.</text>
</comment>
<accession>A0A811L0L4</accession>
<dbReference type="OrthoDB" id="5875703at2759"/>
<keyword evidence="1" id="KW-1133">Transmembrane helix</keyword>
<dbReference type="EMBL" id="CAJFCW020000004">
    <property type="protein sequence ID" value="CAG9115264.1"/>
    <property type="molecule type" value="Genomic_DNA"/>
</dbReference>
<keyword evidence="3" id="KW-1185">Reference proteome</keyword>
<sequence length="171" mass="18870">MLSFLRRPPDPKQEDKRTQIFGFVLIANLLIIGACLIVWKVNAISDVNIACAILIFAALAGLGVLFCMSCLLFCMVSKEDADRKLDIQTVYPTPEFTYFNGTMLNQLNEENGKDAFPGSVFSMLSTAPADSKAQSLETVSSNHSILWPKNKPPAALSANNTNNQSDYLRIY</sequence>
<reference evidence="2" key="1">
    <citation type="submission" date="2020-09" db="EMBL/GenBank/DDBJ databases">
        <authorList>
            <person name="Kikuchi T."/>
        </authorList>
    </citation>
    <scope>NUCLEOTIDE SEQUENCE</scope>
    <source>
        <strain evidence="2">SH1</strain>
    </source>
</reference>
<protein>
    <submittedName>
        <fullName evidence="2">Uncharacterized protein</fullName>
    </submittedName>
</protein>
<dbReference type="AlphaFoldDB" id="A0A811L0L4"/>
<keyword evidence="1" id="KW-0472">Membrane</keyword>
<keyword evidence="1" id="KW-0812">Transmembrane</keyword>
<dbReference type="PROSITE" id="PS51257">
    <property type="entry name" value="PROKAR_LIPOPROTEIN"/>
    <property type="match status" value="1"/>
</dbReference>
<feature type="transmembrane region" description="Helical" evidence="1">
    <location>
        <begin position="20"/>
        <end position="41"/>
    </location>
</feature>
<organism evidence="2 3">
    <name type="scientific">Bursaphelenchus okinawaensis</name>
    <dbReference type="NCBI Taxonomy" id="465554"/>
    <lineage>
        <taxon>Eukaryota</taxon>
        <taxon>Metazoa</taxon>
        <taxon>Ecdysozoa</taxon>
        <taxon>Nematoda</taxon>
        <taxon>Chromadorea</taxon>
        <taxon>Rhabditida</taxon>
        <taxon>Tylenchina</taxon>
        <taxon>Tylenchomorpha</taxon>
        <taxon>Aphelenchoidea</taxon>
        <taxon>Aphelenchoididae</taxon>
        <taxon>Bursaphelenchus</taxon>
    </lineage>
</organism>
<gene>
    <name evidence="2" type="ORF">BOKJ2_LOCUS9542</name>
</gene>
<evidence type="ECO:0000313" key="2">
    <source>
        <dbReference type="EMBL" id="CAD5221633.1"/>
    </source>
</evidence>
<evidence type="ECO:0000313" key="3">
    <source>
        <dbReference type="Proteomes" id="UP000614601"/>
    </source>
</evidence>
<dbReference type="Proteomes" id="UP000783686">
    <property type="component" value="Unassembled WGS sequence"/>
</dbReference>
<proteinExistence type="predicted"/>
<evidence type="ECO:0000256" key="1">
    <source>
        <dbReference type="SAM" id="Phobius"/>
    </source>
</evidence>
<dbReference type="EMBL" id="CAJFDH010000004">
    <property type="protein sequence ID" value="CAD5221633.1"/>
    <property type="molecule type" value="Genomic_DNA"/>
</dbReference>
<feature type="transmembrane region" description="Helical" evidence="1">
    <location>
        <begin position="47"/>
        <end position="74"/>
    </location>
</feature>